<feature type="region of interest" description="Disordered" evidence="1">
    <location>
        <begin position="23"/>
        <end position="44"/>
    </location>
</feature>
<keyword evidence="4" id="KW-1185">Reference proteome</keyword>
<name>A0A5C8HNL2_9MICO</name>
<sequence length="207" mass="21354">MRLRSTWFVVPLILLTLTGCATSSATSKPSEPSDSASPAASVTIAPPVDGASSQALAPVPTWGPPDEAAIAQAQMWLDTASLPPSAVRSDTQVGGYTTTTGWPCGPIAEATAYWTIPDVTVAEAARWMVDNPTPGLISTASWPFDDTWRGPALIGFIPEAGAQEGIVFEVVGWDDGVAVRAQIAALAADSTCLPIPDGDHWGAPGQG</sequence>
<keyword evidence="2" id="KW-0732">Signal</keyword>
<evidence type="ECO:0000256" key="1">
    <source>
        <dbReference type="SAM" id="MobiDB-lite"/>
    </source>
</evidence>
<gene>
    <name evidence="3" type="ORF">FVP60_00815</name>
</gene>
<feature type="compositionally biased region" description="Low complexity" evidence="1">
    <location>
        <begin position="27"/>
        <end position="41"/>
    </location>
</feature>
<dbReference type="PROSITE" id="PS51257">
    <property type="entry name" value="PROKAR_LIPOPROTEIN"/>
    <property type="match status" value="1"/>
</dbReference>
<comment type="caution">
    <text evidence="3">The sequence shown here is derived from an EMBL/GenBank/DDBJ whole genome shotgun (WGS) entry which is preliminary data.</text>
</comment>
<accession>A0A5C8HNL2</accession>
<reference evidence="3 4" key="1">
    <citation type="submission" date="2019-08" db="EMBL/GenBank/DDBJ databases">
        <authorList>
            <person name="Dong K."/>
        </authorList>
    </citation>
    <scope>NUCLEOTIDE SEQUENCE [LARGE SCALE GENOMIC DNA]</scope>
    <source>
        <strain evidence="3 4">M4-8</strain>
    </source>
</reference>
<proteinExistence type="predicted"/>
<feature type="signal peptide" evidence="2">
    <location>
        <begin position="1"/>
        <end position="21"/>
    </location>
</feature>
<dbReference type="OrthoDB" id="5067165at2"/>
<organism evidence="3 4">
    <name type="scientific">Microbacterium mitrae</name>
    <dbReference type="NCBI Taxonomy" id="664640"/>
    <lineage>
        <taxon>Bacteria</taxon>
        <taxon>Bacillati</taxon>
        <taxon>Actinomycetota</taxon>
        <taxon>Actinomycetes</taxon>
        <taxon>Micrococcales</taxon>
        <taxon>Microbacteriaceae</taxon>
        <taxon>Microbacterium</taxon>
    </lineage>
</organism>
<evidence type="ECO:0000313" key="4">
    <source>
        <dbReference type="Proteomes" id="UP000321196"/>
    </source>
</evidence>
<evidence type="ECO:0000256" key="2">
    <source>
        <dbReference type="SAM" id="SignalP"/>
    </source>
</evidence>
<protein>
    <recommendedName>
        <fullName evidence="5">DUF3558 domain-containing protein</fullName>
    </recommendedName>
</protein>
<dbReference type="RefSeq" id="WP_147824385.1">
    <property type="nucleotide sequence ID" value="NZ_BAAARG010000001.1"/>
</dbReference>
<dbReference type="AlphaFoldDB" id="A0A5C8HNL2"/>
<dbReference type="EMBL" id="VRSW01000001">
    <property type="protein sequence ID" value="TXK05574.1"/>
    <property type="molecule type" value="Genomic_DNA"/>
</dbReference>
<feature type="chain" id="PRO_5038399580" description="DUF3558 domain-containing protein" evidence="2">
    <location>
        <begin position="22"/>
        <end position="207"/>
    </location>
</feature>
<evidence type="ECO:0008006" key="5">
    <source>
        <dbReference type="Google" id="ProtNLM"/>
    </source>
</evidence>
<dbReference type="Proteomes" id="UP000321196">
    <property type="component" value="Unassembled WGS sequence"/>
</dbReference>
<evidence type="ECO:0000313" key="3">
    <source>
        <dbReference type="EMBL" id="TXK05574.1"/>
    </source>
</evidence>